<comment type="catalytic activity">
    <reaction evidence="10">
        <text>apo-[aryl-carrier protein] + CoA = holo-[aryl-carrier protein] + adenosine 3',5'-bisphosphate + H(+)</text>
        <dbReference type="Rhea" id="RHEA:48404"/>
        <dbReference type="Rhea" id="RHEA-COMP:15903"/>
        <dbReference type="Rhea" id="RHEA-COMP:17557"/>
        <dbReference type="ChEBI" id="CHEBI:15378"/>
        <dbReference type="ChEBI" id="CHEBI:29999"/>
        <dbReference type="ChEBI" id="CHEBI:57287"/>
        <dbReference type="ChEBI" id="CHEBI:58343"/>
        <dbReference type="ChEBI" id="CHEBI:64479"/>
    </reaction>
</comment>
<dbReference type="GO" id="GO:0016740">
    <property type="term" value="F:transferase activity"/>
    <property type="evidence" value="ECO:0007669"/>
    <property type="project" value="UniProtKB-KW"/>
</dbReference>
<comment type="similarity">
    <text evidence="3">Belongs to the P-Pant transferase superfamily. EntD family.</text>
</comment>
<evidence type="ECO:0000256" key="11">
    <source>
        <dbReference type="ARBA" id="ARBA00049191"/>
    </source>
</evidence>
<dbReference type="Proteomes" id="UP001231915">
    <property type="component" value="Unassembled WGS sequence"/>
</dbReference>
<protein>
    <recommendedName>
        <fullName evidence="5">Enterobactin synthase component D</fullName>
    </recommendedName>
    <alternativeName>
        <fullName evidence="8">4'-phosphopantetheinyl transferase EntD</fullName>
    </alternativeName>
    <alternativeName>
        <fullName evidence="9">Enterochelin synthase D</fullName>
    </alternativeName>
</protein>
<feature type="domain" description="4'-phosphopantetheinyl transferase N-terminal" evidence="13">
    <location>
        <begin position="41"/>
        <end position="104"/>
    </location>
</feature>
<evidence type="ECO:0000256" key="8">
    <source>
        <dbReference type="ARBA" id="ARBA00029894"/>
    </source>
</evidence>
<dbReference type="PRINTS" id="PR01399">
    <property type="entry name" value="ENTSNTHTASED"/>
</dbReference>
<dbReference type="InterPro" id="IPR003542">
    <property type="entry name" value="Enbac_synth_compD-like"/>
</dbReference>
<evidence type="ECO:0000256" key="9">
    <source>
        <dbReference type="ARBA" id="ARBA00031996"/>
    </source>
</evidence>
<evidence type="ECO:0000256" key="6">
    <source>
        <dbReference type="ARBA" id="ARBA00022679"/>
    </source>
</evidence>
<dbReference type="RefSeq" id="WP_284138636.1">
    <property type="nucleotide sequence ID" value="NZ_JASJUT010000014.1"/>
</dbReference>
<keyword evidence="6 14" id="KW-0808">Transferase</keyword>
<dbReference type="Pfam" id="PF01648">
    <property type="entry name" value="ACPS"/>
    <property type="match status" value="1"/>
</dbReference>
<accession>A0ABT7ESS0</accession>
<dbReference type="SUPFAM" id="SSF56214">
    <property type="entry name" value="4'-phosphopantetheinyl transferase"/>
    <property type="match status" value="1"/>
</dbReference>
<evidence type="ECO:0000313" key="15">
    <source>
        <dbReference type="Proteomes" id="UP001231915"/>
    </source>
</evidence>
<evidence type="ECO:0000256" key="10">
    <source>
        <dbReference type="ARBA" id="ARBA00049176"/>
    </source>
</evidence>
<feature type="domain" description="4'-phosphopantetheinyl transferase" evidence="12">
    <location>
        <begin position="112"/>
        <end position="195"/>
    </location>
</feature>
<evidence type="ECO:0000259" key="12">
    <source>
        <dbReference type="Pfam" id="PF01648"/>
    </source>
</evidence>
<reference evidence="14 15" key="1">
    <citation type="submission" date="2023-05" db="EMBL/GenBank/DDBJ databases">
        <title>Pseudoalteromonas ardens sp. nov., Pseudoalteromonas obscura sp. nov., and Pseudoalteromonas umbrosa sp. nov., isolated from the coral Montipora capitata.</title>
        <authorList>
            <person name="Thomas E.M."/>
            <person name="Smith E.M."/>
            <person name="Papke E."/>
            <person name="Shlafstein M.D."/>
            <person name="Oline D.K."/>
            <person name="Videau P."/>
            <person name="Saw J.H."/>
            <person name="Strangman W.K."/>
            <person name="Ushijima B."/>
        </authorList>
    </citation>
    <scope>NUCLEOTIDE SEQUENCE [LARGE SCALE GENOMIC DNA]</scope>
    <source>
        <strain evidence="14 15">P94</strain>
    </source>
</reference>
<organism evidence="14 15">
    <name type="scientific">Pseudoalteromonas obscura</name>
    <dbReference type="NCBI Taxonomy" id="3048491"/>
    <lineage>
        <taxon>Bacteria</taxon>
        <taxon>Pseudomonadati</taxon>
        <taxon>Pseudomonadota</taxon>
        <taxon>Gammaproteobacteria</taxon>
        <taxon>Alteromonadales</taxon>
        <taxon>Pseudoalteromonadaceae</taxon>
        <taxon>Pseudoalteromonas</taxon>
    </lineage>
</organism>
<dbReference type="Gene3D" id="3.90.470.20">
    <property type="entry name" value="4'-phosphopantetheinyl transferase domain"/>
    <property type="match status" value="1"/>
</dbReference>
<dbReference type="InterPro" id="IPR008278">
    <property type="entry name" value="4-PPantetheinyl_Trfase_dom"/>
</dbReference>
<comment type="subunit">
    <text evidence="4">EntB, EntD, EntE, and EntF form a multienzyme complex called enterobactin synthase.</text>
</comment>
<comment type="catalytic activity">
    <reaction evidence="11">
        <text>apo-[peptidyl-carrier protein] + CoA = holo-[peptidyl-carrier protein] + adenosine 3',5'-bisphosphate + H(+)</text>
        <dbReference type="Rhea" id="RHEA:46228"/>
        <dbReference type="Rhea" id="RHEA-COMP:11479"/>
        <dbReference type="Rhea" id="RHEA-COMP:11480"/>
        <dbReference type="ChEBI" id="CHEBI:15378"/>
        <dbReference type="ChEBI" id="CHEBI:29999"/>
        <dbReference type="ChEBI" id="CHEBI:57287"/>
        <dbReference type="ChEBI" id="CHEBI:58343"/>
        <dbReference type="ChEBI" id="CHEBI:64479"/>
    </reaction>
</comment>
<sequence length="229" mass="25800">MHITPVSPFQPQLPYIYRSMAFRPDVYQDSDFAYFNQPLPSKLQRAVAKRKAEYLAGRVCAAQAMQQLGLPHHVVQTGDDRAPIWPQGIRGAITHSKGIAMAVVTDNSNVLGLGIDIEHLMSDRQELELRSQILREDEADAFESLGQSHHRPLTLVFSAKESIYKALYGQVQKFFGFDAAKLIGHDSQQLHFTLTADLHPDLTKGTKVSVFYQYNDEMVLTECMHQQAS</sequence>
<dbReference type="Pfam" id="PF17837">
    <property type="entry name" value="4PPT_N"/>
    <property type="match status" value="1"/>
</dbReference>
<comment type="caution">
    <text evidence="14">The sequence shown here is derived from an EMBL/GenBank/DDBJ whole genome shotgun (WGS) entry which is preliminary data.</text>
</comment>
<name>A0ABT7ESS0_9GAMM</name>
<dbReference type="InterPro" id="IPR041354">
    <property type="entry name" value="4PPT_N"/>
</dbReference>
<evidence type="ECO:0000313" key="14">
    <source>
        <dbReference type="EMBL" id="MDK2598103.1"/>
    </source>
</evidence>
<evidence type="ECO:0000256" key="1">
    <source>
        <dbReference type="ARBA" id="ARBA00003937"/>
    </source>
</evidence>
<gene>
    <name evidence="14" type="ORF">QNM18_23900</name>
</gene>
<comment type="pathway">
    <text evidence="2">Siderophore biosynthesis; enterobactin biosynthesis.</text>
</comment>
<keyword evidence="15" id="KW-1185">Reference proteome</keyword>
<evidence type="ECO:0000259" key="13">
    <source>
        <dbReference type="Pfam" id="PF17837"/>
    </source>
</evidence>
<comment type="function">
    <text evidence="1">Involved in the biosynthesis of the siderophore enterobactin (enterochelin), which is a macrocyclic trimeric lactone of N-(2,3-dihydroxybenzoyl)-serine. The serine trilactone serves as a scaffolding for the three catechol functionalities that provide hexadentate coordination for the tightly ligated iron(2+) atoms. Plays an essential role in the assembly of the enterobactin by catalyzing the transfer of the 4'-phosphopantetheine (Ppant) moiety from coenzyme A to the apo-domains of both EntB (ArCP domain) and EntF (PCP domain) to yield their holo-forms which make them competent for the activation of 2,3-dihydroxybenzoate (DHB) and L-serine, respectively.</text>
</comment>
<evidence type="ECO:0000256" key="4">
    <source>
        <dbReference type="ARBA" id="ARBA00011503"/>
    </source>
</evidence>
<evidence type="ECO:0000256" key="3">
    <source>
        <dbReference type="ARBA" id="ARBA00008342"/>
    </source>
</evidence>
<evidence type="ECO:0000256" key="5">
    <source>
        <dbReference type="ARBA" id="ARBA00019087"/>
    </source>
</evidence>
<keyword evidence="7" id="KW-0259">Enterobactin biosynthesis</keyword>
<dbReference type="PANTHER" id="PTHR38096">
    <property type="entry name" value="ENTEROBACTIN SYNTHASE COMPONENT D"/>
    <property type="match status" value="1"/>
</dbReference>
<dbReference type="InterPro" id="IPR037143">
    <property type="entry name" value="4-PPantetheinyl_Trfase_dom_sf"/>
</dbReference>
<evidence type="ECO:0000256" key="7">
    <source>
        <dbReference type="ARBA" id="ARBA00023191"/>
    </source>
</evidence>
<evidence type="ECO:0000256" key="2">
    <source>
        <dbReference type="ARBA" id="ARBA00004993"/>
    </source>
</evidence>
<dbReference type="EMBL" id="JASJUT010000014">
    <property type="protein sequence ID" value="MDK2598103.1"/>
    <property type="molecule type" value="Genomic_DNA"/>
</dbReference>
<proteinExistence type="inferred from homology"/>
<dbReference type="PANTHER" id="PTHR38096:SF1">
    <property type="entry name" value="ENTEROBACTIN SYNTHASE COMPONENT D"/>
    <property type="match status" value="1"/>
</dbReference>